<comment type="caution">
    <text evidence="1">The sequence shown here is derived from an EMBL/GenBank/DDBJ whole genome shotgun (WGS) entry which is preliminary data.</text>
</comment>
<dbReference type="AlphaFoldDB" id="A0AAD7MDX8"/>
<protein>
    <submittedName>
        <fullName evidence="1">Uncharacterized protein</fullName>
    </submittedName>
</protein>
<gene>
    <name evidence="1" type="ORF">B0H16DRAFT_1623111</name>
</gene>
<evidence type="ECO:0000313" key="1">
    <source>
        <dbReference type="EMBL" id="KAJ7712985.1"/>
    </source>
</evidence>
<proteinExistence type="predicted"/>
<organism evidence="1 2">
    <name type="scientific">Mycena metata</name>
    <dbReference type="NCBI Taxonomy" id="1033252"/>
    <lineage>
        <taxon>Eukaryota</taxon>
        <taxon>Fungi</taxon>
        <taxon>Dikarya</taxon>
        <taxon>Basidiomycota</taxon>
        <taxon>Agaricomycotina</taxon>
        <taxon>Agaricomycetes</taxon>
        <taxon>Agaricomycetidae</taxon>
        <taxon>Agaricales</taxon>
        <taxon>Marasmiineae</taxon>
        <taxon>Mycenaceae</taxon>
        <taxon>Mycena</taxon>
    </lineage>
</organism>
<evidence type="ECO:0000313" key="2">
    <source>
        <dbReference type="Proteomes" id="UP001215598"/>
    </source>
</evidence>
<accession>A0AAD7MDX8</accession>
<name>A0AAD7MDX8_9AGAR</name>
<dbReference type="Proteomes" id="UP001215598">
    <property type="component" value="Unassembled WGS sequence"/>
</dbReference>
<sequence length="595" mass="67779">MWRETVVGAMFRQAMAASPARAARDYRALVWTVKSLADNTELEPFVEGLPDLLWGPENRRYTYEDHIQQLTRTADLGLLSRIEELLRSCHSGLLTAPARTQREIACYKALWAIASIQTSPILPRTPLPLDFWQFARHYNWPSPDLGMHHYSRSAVLLMKRSIFCHLQSLLAVPVSKLSEDVSLGLVPDLKSFVHYVKRQHWYWDVSFPGFMTQRLLQYYNTTADTSNTGDISELVADVVQAFETFSKQTPYKLFFDYCIWAAEQETLPYRFSETEEIILPSDNRPANFAAYAALLEDALANIVYHIPLDSSKWSEPTTQCFDIVIQRFCTLWSPEDSDSLPIPHTLTRYFATRKIHSVIHNCLWSSGIIRPLLHAIPATLSGPLDSRYWRHLDAREDTLTTLWHAAYTARSFFTPHICHSILTALADGPRTPAGFWSTVMMKTVLASFKSVPMPDAQADPTLVETRLTLLAEFLEGWTSDFTPYEPALTMRWIGILAKVAKSQQLRLAASINRALTAHIDNPRSFEVLDALMNSALGVPIFRWLDEPTARNQIKSILSDYLQRLTSTSNLIQHGALLRKLEEVVRLLESSHPPEE</sequence>
<dbReference type="EMBL" id="JARKIB010000353">
    <property type="protein sequence ID" value="KAJ7712985.1"/>
    <property type="molecule type" value="Genomic_DNA"/>
</dbReference>
<reference evidence="1" key="1">
    <citation type="submission" date="2023-03" db="EMBL/GenBank/DDBJ databases">
        <title>Massive genome expansion in bonnet fungi (Mycena s.s.) driven by repeated elements and novel gene families across ecological guilds.</title>
        <authorList>
            <consortium name="Lawrence Berkeley National Laboratory"/>
            <person name="Harder C.B."/>
            <person name="Miyauchi S."/>
            <person name="Viragh M."/>
            <person name="Kuo A."/>
            <person name="Thoen E."/>
            <person name="Andreopoulos B."/>
            <person name="Lu D."/>
            <person name="Skrede I."/>
            <person name="Drula E."/>
            <person name="Henrissat B."/>
            <person name="Morin E."/>
            <person name="Kohler A."/>
            <person name="Barry K."/>
            <person name="LaButti K."/>
            <person name="Morin E."/>
            <person name="Salamov A."/>
            <person name="Lipzen A."/>
            <person name="Mereny Z."/>
            <person name="Hegedus B."/>
            <person name="Baldrian P."/>
            <person name="Stursova M."/>
            <person name="Weitz H."/>
            <person name="Taylor A."/>
            <person name="Grigoriev I.V."/>
            <person name="Nagy L.G."/>
            <person name="Martin F."/>
            <person name="Kauserud H."/>
        </authorList>
    </citation>
    <scope>NUCLEOTIDE SEQUENCE</scope>
    <source>
        <strain evidence="1">CBHHK182m</strain>
    </source>
</reference>
<keyword evidence="2" id="KW-1185">Reference proteome</keyword>